<dbReference type="AlphaFoldDB" id="A0A679IWL0"/>
<dbReference type="GO" id="GO:0016887">
    <property type="term" value="F:ATP hydrolysis activity"/>
    <property type="evidence" value="ECO:0007669"/>
    <property type="project" value="InterPro"/>
</dbReference>
<evidence type="ECO:0000256" key="2">
    <source>
        <dbReference type="ARBA" id="ARBA00022741"/>
    </source>
</evidence>
<dbReference type="InterPro" id="IPR003593">
    <property type="entry name" value="AAA+_ATPase"/>
</dbReference>
<dbReference type="InterPro" id="IPR003439">
    <property type="entry name" value="ABC_transporter-like_ATP-bd"/>
</dbReference>
<reference evidence="5" key="1">
    <citation type="submission" date="2019-12" db="EMBL/GenBank/DDBJ databases">
        <authorList>
            <person name="Cremers G."/>
        </authorList>
    </citation>
    <scope>NUCLEOTIDE SEQUENCE</scope>
    <source>
        <strain evidence="5">Mbul1</strain>
    </source>
</reference>
<dbReference type="SMART" id="SM00382">
    <property type="entry name" value="AAA"/>
    <property type="match status" value="1"/>
</dbReference>
<accession>A0A679IWL0</accession>
<organism evidence="5">
    <name type="scientific">Methylobacterium bullatum</name>
    <dbReference type="NCBI Taxonomy" id="570505"/>
    <lineage>
        <taxon>Bacteria</taxon>
        <taxon>Pseudomonadati</taxon>
        <taxon>Pseudomonadota</taxon>
        <taxon>Alphaproteobacteria</taxon>
        <taxon>Hyphomicrobiales</taxon>
        <taxon>Methylobacteriaceae</taxon>
        <taxon>Methylobacterium</taxon>
    </lineage>
</organism>
<dbReference type="InterPro" id="IPR050334">
    <property type="entry name" value="Molybdenum_import_ModC"/>
</dbReference>
<dbReference type="InterPro" id="IPR027417">
    <property type="entry name" value="P-loop_NTPase"/>
</dbReference>
<evidence type="ECO:0000256" key="3">
    <source>
        <dbReference type="ARBA" id="ARBA00022840"/>
    </source>
</evidence>
<dbReference type="EMBL" id="LR743504">
    <property type="protein sequence ID" value="CAA2103342.1"/>
    <property type="molecule type" value="Genomic_DNA"/>
</dbReference>
<feature type="domain" description="ABC transporter" evidence="4">
    <location>
        <begin position="7"/>
        <end position="230"/>
    </location>
</feature>
<dbReference type="PROSITE" id="PS50893">
    <property type="entry name" value="ABC_TRANSPORTER_2"/>
    <property type="match status" value="1"/>
</dbReference>
<dbReference type="PROSITE" id="PS00211">
    <property type="entry name" value="ABC_TRANSPORTER_1"/>
    <property type="match status" value="1"/>
</dbReference>
<proteinExistence type="inferred from homology"/>
<dbReference type="PANTHER" id="PTHR43514:SF4">
    <property type="entry name" value="ABC TRANSPORTER I FAMILY MEMBER 10"/>
    <property type="match status" value="1"/>
</dbReference>
<keyword evidence="3 5" id="KW-0067">ATP-binding</keyword>
<sequence>MSTPLPIVIEGLRYRVGDMPILNGIDLSVTSSGITAIIGSNGAGKSVLLRLIDGLLTPTGGTIRIGPSDRPHPSTAFVFQRPGLVRASAAANVALALAPLGLGADERAERVRAALRQVGLSERAGAPATRLSGGEQQRLALARAWARAPDLLLLDEPTANLDPASSHVIEDLVVSMALAGTKVVLVSHNLGQVMRLAEDVVVLAGGLAVEHGPVRTILSFPRSPQARAYLTGEMPWTSFAAPS</sequence>
<dbReference type="GO" id="GO:0005524">
    <property type="term" value="F:ATP binding"/>
    <property type="evidence" value="ECO:0007669"/>
    <property type="project" value="UniProtKB-KW"/>
</dbReference>
<dbReference type="InterPro" id="IPR017871">
    <property type="entry name" value="ABC_transporter-like_CS"/>
</dbReference>
<evidence type="ECO:0000259" key="4">
    <source>
        <dbReference type="PROSITE" id="PS50893"/>
    </source>
</evidence>
<dbReference type="PANTHER" id="PTHR43514">
    <property type="entry name" value="ABC TRANSPORTER I FAMILY MEMBER 10"/>
    <property type="match status" value="1"/>
</dbReference>
<dbReference type="Pfam" id="PF00005">
    <property type="entry name" value="ABC_tran"/>
    <property type="match status" value="1"/>
</dbReference>
<protein>
    <submittedName>
        <fullName evidence="5">Arginine transport ATP-binding protein ArtM</fullName>
    </submittedName>
</protein>
<evidence type="ECO:0000256" key="1">
    <source>
        <dbReference type="ARBA" id="ARBA00005417"/>
    </source>
</evidence>
<keyword evidence="2" id="KW-0547">Nucleotide-binding</keyword>
<evidence type="ECO:0000313" key="5">
    <source>
        <dbReference type="EMBL" id="CAA2103342.1"/>
    </source>
</evidence>
<name>A0A679IWL0_9HYPH</name>
<comment type="similarity">
    <text evidence="1">Belongs to the ABC transporter superfamily.</text>
</comment>
<gene>
    <name evidence="5" type="primary">artM_1</name>
    <name evidence="5" type="ORF">MBUL_02146</name>
</gene>
<dbReference type="SUPFAM" id="SSF52540">
    <property type="entry name" value="P-loop containing nucleoside triphosphate hydrolases"/>
    <property type="match status" value="1"/>
</dbReference>
<dbReference type="Gene3D" id="3.40.50.300">
    <property type="entry name" value="P-loop containing nucleotide triphosphate hydrolases"/>
    <property type="match status" value="1"/>
</dbReference>